<evidence type="ECO:0000313" key="2">
    <source>
        <dbReference type="EMBL" id="MFC4259847.1"/>
    </source>
</evidence>
<gene>
    <name evidence="2" type="ORF">ACFOZ5_12475</name>
</gene>
<feature type="transmembrane region" description="Helical" evidence="1">
    <location>
        <begin position="85"/>
        <end position="112"/>
    </location>
</feature>
<dbReference type="RefSeq" id="WP_379887776.1">
    <property type="nucleotide sequence ID" value="NZ_JBHSDI010000015.1"/>
</dbReference>
<evidence type="ECO:0000256" key="1">
    <source>
        <dbReference type="SAM" id="Phobius"/>
    </source>
</evidence>
<keyword evidence="3" id="KW-1185">Reference proteome</keyword>
<evidence type="ECO:0000313" key="3">
    <source>
        <dbReference type="Proteomes" id="UP001595798"/>
    </source>
</evidence>
<name>A0ABV8QJX4_9GAMM</name>
<keyword evidence="1" id="KW-0472">Membrane</keyword>
<keyword evidence="1" id="KW-1133">Transmembrane helix</keyword>
<dbReference type="EMBL" id="JBHSDI010000015">
    <property type="protein sequence ID" value="MFC4259847.1"/>
    <property type="molecule type" value="Genomic_DNA"/>
</dbReference>
<keyword evidence="1" id="KW-0812">Transmembrane</keyword>
<proteinExistence type="predicted"/>
<protein>
    <submittedName>
        <fullName evidence="2">Uncharacterized protein</fullName>
    </submittedName>
</protein>
<feature type="transmembrane region" description="Helical" evidence="1">
    <location>
        <begin position="16"/>
        <end position="40"/>
    </location>
</feature>
<organism evidence="2 3">
    <name type="scientific">Marinobacter lacisalsi</name>
    <dbReference type="NCBI Taxonomy" id="475979"/>
    <lineage>
        <taxon>Bacteria</taxon>
        <taxon>Pseudomonadati</taxon>
        <taxon>Pseudomonadota</taxon>
        <taxon>Gammaproteobacteria</taxon>
        <taxon>Pseudomonadales</taxon>
        <taxon>Marinobacteraceae</taxon>
        <taxon>Marinobacter</taxon>
    </lineage>
</organism>
<reference evidence="3" key="1">
    <citation type="journal article" date="2019" name="Int. J. Syst. Evol. Microbiol.">
        <title>The Global Catalogue of Microorganisms (GCM) 10K type strain sequencing project: providing services to taxonomists for standard genome sequencing and annotation.</title>
        <authorList>
            <consortium name="The Broad Institute Genomics Platform"/>
            <consortium name="The Broad Institute Genome Sequencing Center for Infectious Disease"/>
            <person name="Wu L."/>
            <person name="Ma J."/>
        </authorList>
    </citation>
    <scope>NUCLEOTIDE SEQUENCE [LARGE SCALE GENOMIC DNA]</scope>
    <source>
        <strain evidence="3">CECT 7297</strain>
    </source>
</reference>
<comment type="caution">
    <text evidence="2">The sequence shown here is derived from an EMBL/GenBank/DDBJ whole genome shotgun (WGS) entry which is preliminary data.</text>
</comment>
<feature type="transmembrane region" description="Helical" evidence="1">
    <location>
        <begin position="52"/>
        <end position="73"/>
    </location>
</feature>
<sequence length="123" mass="13300">MYSNGQITSTRKAGRFFILLGWLSLAVTGLVSVATILPMTGDGAERISAEEITILASLACVLLGLSTLYLWVGRALKTHRRWARIAGAVLAIFSLANIPLGTLIALVVLYYLHKGWYEAPPLA</sequence>
<accession>A0ABV8QJX4</accession>
<dbReference type="Proteomes" id="UP001595798">
    <property type="component" value="Unassembled WGS sequence"/>
</dbReference>